<reference evidence="4 5" key="1">
    <citation type="submission" date="2016-10" db="EMBL/GenBank/DDBJ databases">
        <authorList>
            <person name="de Groot N.N."/>
        </authorList>
    </citation>
    <scope>NUCLEOTIDE SEQUENCE [LARGE SCALE GENOMIC DNA]</scope>
    <source>
        <strain evidence="4 5">CGMCC 1.10331</strain>
    </source>
</reference>
<dbReference type="RefSeq" id="WP_103992067.1">
    <property type="nucleotide sequence ID" value="NZ_CP031311.1"/>
</dbReference>
<evidence type="ECO:0000313" key="6">
    <source>
        <dbReference type="Proteomes" id="UP000296733"/>
    </source>
</evidence>
<evidence type="ECO:0000313" key="4">
    <source>
        <dbReference type="EMBL" id="SEG48787.1"/>
    </source>
</evidence>
<accession>A0A1H6AL26</accession>
<evidence type="ECO:0000313" key="5">
    <source>
        <dbReference type="Proteomes" id="UP000236740"/>
    </source>
</evidence>
<keyword evidence="2" id="KW-0812">Transmembrane</keyword>
<evidence type="ECO:0000313" key="3">
    <source>
        <dbReference type="EMBL" id="QCC47621.1"/>
    </source>
</evidence>
<protein>
    <submittedName>
        <fullName evidence="4">Uncharacterized protein</fullName>
    </submittedName>
</protein>
<keyword evidence="2" id="KW-1133">Transmembrane helix</keyword>
<dbReference type="GeneID" id="39858040"/>
<dbReference type="OrthoDB" id="299397at2157"/>
<evidence type="ECO:0000256" key="2">
    <source>
        <dbReference type="SAM" id="Phobius"/>
    </source>
</evidence>
<gene>
    <name evidence="3" type="ORF">DV707_08095</name>
    <name evidence="4" type="ORF">SAMN04488133_2361</name>
</gene>
<dbReference type="EMBL" id="CP031311">
    <property type="protein sequence ID" value="QCC47621.1"/>
    <property type="molecule type" value="Genomic_DNA"/>
</dbReference>
<dbReference type="KEGG" id="hlm:DV707_08095"/>
<feature type="compositionally biased region" description="Polar residues" evidence="1">
    <location>
        <begin position="66"/>
        <end position="76"/>
    </location>
</feature>
<feature type="transmembrane region" description="Helical" evidence="2">
    <location>
        <begin position="7"/>
        <end position="24"/>
    </location>
</feature>
<keyword evidence="2" id="KW-0472">Membrane</keyword>
<dbReference type="Proteomes" id="UP000236740">
    <property type="component" value="Unassembled WGS sequence"/>
</dbReference>
<reference evidence="3 6" key="2">
    <citation type="journal article" date="2019" name="Nat. Commun.">
        <title>A new type of DNA phosphorothioation-based antiviral system in archaea.</title>
        <authorList>
            <person name="Xiong L."/>
            <person name="Liu S."/>
            <person name="Chen S."/>
            <person name="Xiao Y."/>
            <person name="Zhu B."/>
            <person name="Gao Y."/>
            <person name="Zhang Y."/>
            <person name="Chen B."/>
            <person name="Luo J."/>
            <person name="Deng Z."/>
            <person name="Chen X."/>
            <person name="Wang L."/>
            <person name="Chen S."/>
        </authorList>
    </citation>
    <scope>NUCLEOTIDE SEQUENCE [LARGE SCALE GENOMIC DNA]</scope>
    <source>
        <strain evidence="3 6">CGMCC 1.10331</strain>
    </source>
</reference>
<dbReference type="EMBL" id="FNVN01000003">
    <property type="protein sequence ID" value="SEG48787.1"/>
    <property type="molecule type" value="Genomic_DNA"/>
</dbReference>
<dbReference type="AlphaFoldDB" id="A0A1H6AL26"/>
<name>A0A1H6AL26_9EURY</name>
<keyword evidence="5" id="KW-1185">Reference proteome</keyword>
<proteinExistence type="predicted"/>
<evidence type="ECO:0000256" key="1">
    <source>
        <dbReference type="SAM" id="MobiDB-lite"/>
    </source>
</evidence>
<feature type="region of interest" description="Disordered" evidence="1">
    <location>
        <begin position="55"/>
        <end position="76"/>
    </location>
</feature>
<feature type="transmembrane region" description="Helical" evidence="2">
    <location>
        <begin position="30"/>
        <end position="51"/>
    </location>
</feature>
<dbReference type="Pfam" id="PF26047">
    <property type="entry name" value="DUF8015"/>
    <property type="match status" value="1"/>
</dbReference>
<sequence>MPGYYDYVLGLIPLTLFGFTGGLMQTSLALTQALPVAAAVTIGIIGHALFVRPPTETRGTRRSNENGRTGQFQNAD</sequence>
<organism evidence="4 5">
    <name type="scientific">Halobellus limi</name>
    <dbReference type="NCBI Taxonomy" id="699433"/>
    <lineage>
        <taxon>Archaea</taxon>
        <taxon>Methanobacteriati</taxon>
        <taxon>Methanobacteriota</taxon>
        <taxon>Stenosarchaea group</taxon>
        <taxon>Halobacteria</taxon>
        <taxon>Halobacteriales</taxon>
        <taxon>Haloferacaceae</taxon>
        <taxon>Halobellus</taxon>
    </lineage>
</organism>
<dbReference type="InterPro" id="IPR058328">
    <property type="entry name" value="DUF8015"/>
</dbReference>
<dbReference type="Proteomes" id="UP000296733">
    <property type="component" value="Chromosome"/>
</dbReference>